<evidence type="ECO:0000256" key="3">
    <source>
        <dbReference type="ARBA" id="ARBA00023239"/>
    </source>
</evidence>
<evidence type="ECO:0000256" key="4">
    <source>
        <dbReference type="ARBA" id="ARBA00047683"/>
    </source>
</evidence>
<dbReference type="InterPro" id="IPR017926">
    <property type="entry name" value="GATASE"/>
</dbReference>
<dbReference type="PROSITE" id="PS51273">
    <property type="entry name" value="GATASE_TYPE_1"/>
    <property type="match status" value="1"/>
</dbReference>
<dbReference type="InterPro" id="IPR029062">
    <property type="entry name" value="Class_I_gatase-like"/>
</dbReference>
<protein>
    <recommendedName>
        <fullName evidence="1">anthranilate synthase</fullName>
        <ecNumber evidence="1">4.1.3.27</ecNumber>
    </recommendedName>
</protein>
<feature type="domain" description="Glutamine amidotransferase" evidence="5">
    <location>
        <begin position="428"/>
        <end position="609"/>
    </location>
</feature>
<dbReference type="Gene3D" id="3.40.50.880">
    <property type="match status" value="1"/>
</dbReference>
<dbReference type="PANTHER" id="PTHR11236:SF49">
    <property type="entry name" value="ANTHRANILATE SYNTHASE COMPONENT 1"/>
    <property type="match status" value="1"/>
</dbReference>
<accession>A0ABU4TXR5</accession>
<dbReference type="InterPro" id="IPR019999">
    <property type="entry name" value="Anth_synth_I-like"/>
</dbReference>
<dbReference type="CDD" id="cd01743">
    <property type="entry name" value="GATase1_Anthranilate_Synthase"/>
    <property type="match status" value="1"/>
</dbReference>
<dbReference type="PRINTS" id="PR00096">
    <property type="entry name" value="GATASE"/>
</dbReference>
<evidence type="ECO:0000259" key="5">
    <source>
        <dbReference type="Pfam" id="PF00117"/>
    </source>
</evidence>
<reference evidence="7 8" key="2">
    <citation type="submission" date="2023-11" db="EMBL/GenBank/DDBJ databases">
        <authorList>
            <person name="Lara A.C."/>
            <person name="Chronakova A."/>
        </authorList>
    </citation>
    <scope>NUCLEOTIDE SEQUENCE [LARGE SCALE GENOMIC DNA]</scope>
    <source>
        <strain evidence="7 8">BCCO 10_0798</strain>
    </source>
</reference>
<evidence type="ECO:0000256" key="2">
    <source>
        <dbReference type="ARBA" id="ARBA00022962"/>
    </source>
</evidence>
<dbReference type="PANTHER" id="PTHR11236">
    <property type="entry name" value="AMINOBENZOATE/ANTHRANILATE SYNTHASE"/>
    <property type="match status" value="1"/>
</dbReference>
<gene>
    <name evidence="7" type="ORF">SK571_27095</name>
</gene>
<dbReference type="RefSeq" id="WP_319986903.1">
    <property type="nucleotide sequence ID" value="NZ_JAXAVV010000014.1"/>
</dbReference>
<dbReference type="Gene3D" id="3.60.120.10">
    <property type="entry name" value="Anthranilate synthase"/>
    <property type="match status" value="1"/>
</dbReference>
<keyword evidence="3" id="KW-0456">Lyase</keyword>
<organism evidence="7 8">
    <name type="scientific">Lentzea kristufekii</name>
    <dbReference type="NCBI Taxonomy" id="3095430"/>
    <lineage>
        <taxon>Bacteria</taxon>
        <taxon>Bacillati</taxon>
        <taxon>Actinomycetota</taxon>
        <taxon>Actinomycetes</taxon>
        <taxon>Pseudonocardiales</taxon>
        <taxon>Pseudonocardiaceae</taxon>
        <taxon>Lentzea</taxon>
    </lineage>
</organism>
<evidence type="ECO:0000256" key="1">
    <source>
        <dbReference type="ARBA" id="ARBA00012266"/>
    </source>
</evidence>
<evidence type="ECO:0000313" key="8">
    <source>
        <dbReference type="Proteomes" id="UP001271792"/>
    </source>
</evidence>
<reference evidence="7 8" key="1">
    <citation type="submission" date="2023-11" db="EMBL/GenBank/DDBJ databases">
        <title>Lentzea sokolovensis, sp. nov., Lentzea kristufkii, sp. nov., and Lentzea miocenensis, sp. nov., rare actinobacteria from Sokolov Coal Basin, Miocene lacustrine sediment, Czech Republic.</title>
        <authorList>
            <person name="Lara A."/>
            <person name="Kotroba L."/>
            <person name="Nouioui I."/>
            <person name="Neumann-Schaal M."/>
            <person name="Mast Y."/>
            <person name="Chronakova A."/>
        </authorList>
    </citation>
    <scope>NUCLEOTIDE SEQUENCE [LARGE SCALE GENOMIC DNA]</scope>
    <source>
        <strain evidence="7 8">BCCO 10_0798</strain>
    </source>
</reference>
<dbReference type="Pfam" id="PF00117">
    <property type="entry name" value="GATase"/>
    <property type="match status" value="1"/>
</dbReference>
<comment type="caution">
    <text evidence="7">The sequence shown here is derived from an EMBL/GenBank/DDBJ whole genome shotgun (WGS) entry which is preliminary data.</text>
</comment>
<dbReference type="InterPro" id="IPR015890">
    <property type="entry name" value="Chorismate_C"/>
</dbReference>
<evidence type="ECO:0000313" key="7">
    <source>
        <dbReference type="EMBL" id="MDX8053060.1"/>
    </source>
</evidence>
<dbReference type="Pfam" id="PF00425">
    <property type="entry name" value="Chorismate_bind"/>
    <property type="match status" value="1"/>
</dbReference>
<name>A0ABU4TXR5_9PSEU</name>
<evidence type="ECO:0000259" key="6">
    <source>
        <dbReference type="Pfam" id="PF00425"/>
    </source>
</evidence>
<dbReference type="SUPFAM" id="SSF56322">
    <property type="entry name" value="ADC synthase"/>
    <property type="match status" value="1"/>
</dbReference>
<proteinExistence type="predicted"/>
<dbReference type="InterPro" id="IPR006221">
    <property type="entry name" value="TrpG/PapA_dom"/>
</dbReference>
<comment type="catalytic activity">
    <reaction evidence="4">
        <text>chorismate + L-glutamine = anthranilate + pyruvate + L-glutamate + H(+)</text>
        <dbReference type="Rhea" id="RHEA:21732"/>
        <dbReference type="ChEBI" id="CHEBI:15361"/>
        <dbReference type="ChEBI" id="CHEBI:15378"/>
        <dbReference type="ChEBI" id="CHEBI:16567"/>
        <dbReference type="ChEBI" id="CHEBI:29748"/>
        <dbReference type="ChEBI" id="CHEBI:29985"/>
        <dbReference type="ChEBI" id="CHEBI:58359"/>
        <dbReference type="EC" id="4.1.3.27"/>
    </reaction>
</comment>
<dbReference type="SUPFAM" id="SSF52317">
    <property type="entry name" value="Class I glutamine amidotransferase-like"/>
    <property type="match status" value="1"/>
</dbReference>
<dbReference type="InterPro" id="IPR005801">
    <property type="entry name" value="ADC_synthase"/>
</dbReference>
<dbReference type="PRINTS" id="PR00097">
    <property type="entry name" value="ANTSNTHASEII"/>
</dbReference>
<sequence length="613" mass="66636">MTGLLDLVTAADPPPFALLHRRGTDPDSLDVIVGEVSSVDTLADVPLTATGPGHEVLVLMPYRQIAERGYSCVDDGTPLLVLEVTGQEVLPLAEALPRLPEVPIAMTGGEFDVDDDGYAEIARQVVGQEIGHGEGSNFVIKRSFVADITGYSTHSALTLFRRLARLESGTYWTFVVHTGQRTLVGASPERHVSVAGGTAVMNPISGTYRYPPTGPTLPDVLDFLGDAKETDELFMVVDEELKMMGRVCATGGRVHGPYLKEMTRLAHTEYLIEGDTSLDVRDVLRETMFAPTVTGSPLENACRIISRYEPDGRGYYSGVAALIGRDAAGERTMDSAILIRTADIDPAGRMRIGVGSTLVRHSRPESEAAETRAKAAGLLAAFSSPGVGTFGRDPSVLRALGQRNERVAGHWLRPQTHDVPELAGRTVLVVDAEDTFTSMLGHLLRSLGLTVTIARFDEPYAVEEHDLVVMGPGPGDPYDDNDPRIRALTATIRHLLDEDRPFLSVCLSHQVLSRLLGFPLHRRPVPNQGAGREIDLFGRRVRVGFYNSFAALCDQDKVDCDGRVVEVSRDEHTGEVHALRGNGFRSLQFHAESVLSKDGLSIIRELLVELVGR</sequence>
<dbReference type="EC" id="4.1.3.27" evidence="1"/>
<keyword evidence="8" id="KW-1185">Reference proteome</keyword>
<keyword evidence="2" id="KW-0315">Glutamine amidotransferase</keyword>
<feature type="domain" description="Chorismate-utilising enzyme C-terminal" evidence="6">
    <location>
        <begin position="128"/>
        <end position="374"/>
    </location>
</feature>
<dbReference type="EMBL" id="JAXAVV010000014">
    <property type="protein sequence ID" value="MDX8053060.1"/>
    <property type="molecule type" value="Genomic_DNA"/>
</dbReference>
<dbReference type="Proteomes" id="UP001271792">
    <property type="component" value="Unassembled WGS sequence"/>
</dbReference>